<reference evidence="2" key="1">
    <citation type="submission" date="2020-04" db="EMBL/GenBank/DDBJ databases">
        <authorList>
            <person name="Alioto T."/>
            <person name="Alioto T."/>
            <person name="Gomez Garrido J."/>
        </authorList>
    </citation>
    <scope>NUCLEOTIDE SEQUENCE</scope>
    <source>
        <strain evidence="2">A484AB</strain>
    </source>
</reference>
<name>A0A6S7HLN6_PARCT</name>
<evidence type="ECO:0000313" key="2">
    <source>
        <dbReference type="EMBL" id="CAB4005716.1"/>
    </source>
</evidence>
<gene>
    <name evidence="2" type="ORF">PACLA_8A015889</name>
</gene>
<dbReference type="OrthoDB" id="5969324at2759"/>
<evidence type="ECO:0000313" key="3">
    <source>
        <dbReference type="Proteomes" id="UP001152795"/>
    </source>
</evidence>
<feature type="compositionally biased region" description="Polar residues" evidence="1">
    <location>
        <begin position="1"/>
        <end position="18"/>
    </location>
</feature>
<feature type="compositionally biased region" description="Basic and acidic residues" evidence="1">
    <location>
        <begin position="20"/>
        <end position="30"/>
    </location>
</feature>
<organism evidence="2 3">
    <name type="scientific">Paramuricea clavata</name>
    <name type="common">Red gorgonian</name>
    <name type="synonym">Violescent sea-whip</name>
    <dbReference type="NCBI Taxonomy" id="317549"/>
    <lineage>
        <taxon>Eukaryota</taxon>
        <taxon>Metazoa</taxon>
        <taxon>Cnidaria</taxon>
        <taxon>Anthozoa</taxon>
        <taxon>Octocorallia</taxon>
        <taxon>Malacalcyonacea</taxon>
        <taxon>Plexauridae</taxon>
        <taxon>Paramuricea</taxon>
    </lineage>
</organism>
<feature type="region of interest" description="Disordered" evidence="1">
    <location>
        <begin position="1"/>
        <end position="42"/>
    </location>
</feature>
<dbReference type="EMBL" id="CACRXK020005291">
    <property type="protein sequence ID" value="CAB4005716.1"/>
    <property type="molecule type" value="Genomic_DNA"/>
</dbReference>
<comment type="caution">
    <text evidence="2">The sequence shown here is derived from an EMBL/GenBank/DDBJ whole genome shotgun (WGS) entry which is preliminary data.</text>
</comment>
<protein>
    <submittedName>
        <fullName evidence="2">Uncharacterized protein</fullName>
    </submittedName>
</protein>
<sequence length="208" mass="23934">MTTPLNEISERPNTNSDVVETDRKREHSRTDSTSQSGISSEIFNLNADMSSTKQCISCNREMPVSSESCVCGHVASDIKSLGLEGKRYSGYREELYSRLEIRRILEDRDKPKRPRLKQKLPPTKQGITSALYKPQMKRGRKRKSPGFQHMAVHTRKEHSQAYDTTTSQQTNIEDCADSWYLNPRFNFTDALADINKRLISQTSFWVRL</sequence>
<keyword evidence="3" id="KW-1185">Reference proteome</keyword>
<accession>A0A6S7HLN6</accession>
<dbReference type="Proteomes" id="UP001152795">
    <property type="component" value="Unassembled WGS sequence"/>
</dbReference>
<proteinExistence type="predicted"/>
<dbReference type="AlphaFoldDB" id="A0A6S7HLN6"/>
<feature type="compositionally biased region" description="Polar residues" evidence="1">
    <location>
        <begin position="31"/>
        <end position="42"/>
    </location>
</feature>
<evidence type="ECO:0000256" key="1">
    <source>
        <dbReference type="SAM" id="MobiDB-lite"/>
    </source>
</evidence>